<dbReference type="AlphaFoldDB" id="A0A090AHF5"/>
<evidence type="ECO:0000256" key="2">
    <source>
        <dbReference type="ARBA" id="ARBA00004651"/>
    </source>
</evidence>
<dbReference type="InterPro" id="IPR003594">
    <property type="entry name" value="HATPase_dom"/>
</dbReference>
<dbReference type="NCBIfam" id="TIGR03785">
    <property type="entry name" value="marine_sort_HK"/>
    <property type="match status" value="1"/>
</dbReference>
<keyword evidence="7" id="KW-0547">Nucleotide-binding</keyword>
<dbReference type="InterPro" id="IPR036097">
    <property type="entry name" value="HisK_dim/P_sf"/>
</dbReference>
<keyword evidence="5" id="KW-0597">Phosphoprotein</keyword>
<dbReference type="GO" id="GO:0016052">
    <property type="term" value="P:carbohydrate catabolic process"/>
    <property type="evidence" value="ECO:0007669"/>
    <property type="project" value="InterPro"/>
</dbReference>
<protein>
    <recommendedName>
        <fullName evidence="3">histidine kinase</fullName>
        <ecNumber evidence="3">2.7.13.3</ecNumber>
    </recommendedName>
</protein>
<dbReference type="GO" id="GO:0030246">
    <property type="term" value="F:carbohydrate binding"/>
    <property type="evidence" value="ECO:0007669"/>
    <property type="project" value="InterPro"/>
</dbReference>
<dbReference type="Pfam" id="PF06452">
    <property type="entry name" value="CBM9_1"/>
    <property type="match status" value="1"/>
</dbReference>
<gene>
    <name evidence="12" type="ORF">THII_2407</name>
</gene>
<dbReference type="InterPro" id="IPR036890">
    <property type="entry name" value="HATPase_C_sf"/>
</dbReference>
<keyword evidence="4" id="KW-0472">Membrane</keyword>
<dbReference type="SMART" id="SM00388">
    <property type="entry name" value="HisKA"/>
    <property type="match status" value="1"/>
</dbReference>
<comment type="catalytic activity">
    <reaction evidence="1">
        <text>ATP + protein L-histidine = ADP + protein N-phospho-L-histidine.</text>
        <dbReference type="EC" id="2.7.13.3"/>
    </reaction>
</comment>
<dbReference type="InterPro" id="IPR003661">
    <property type="entry name" value="HisK_dim/P_dom"/>
</dbReference>
<dbReference type="Gene3D" id="2.60.40.1190">
    <property type="match status" value="1"/>
</dbReference>
<dbReference type="PROSITE" id="PS50885">
    <property type="entry name" value="HAMP"/>
    <property type="match status" value="1"/>
</dbReference>
<dbReference type="InterPro" id="IPR005467">
    <property type="entry name" value="His_kinase_dom"/>
</dbReference>
<accession>A0A090AHF5</accession>
<dbReference type="EC" id="2.7.13.3" evidence="3"/>
<dbReference type="Gene3D" id="3.30.565.10">
    <property type="entry name" value="Histidine kinase-like ATPase, C-terminal domain"/>
    <property type="match status" value="1"/>
</dbReference>
<dbReference type="PROSITE" id="PS50109">
    <property type="entry name" value="HIS_KIN"/>
    <property type="match status" value="1"/>
</dbReference>
<sequence length="705" mass="79422">MLTIRSKVLLLSLTLFSIPYVGYEYVREMEKYLRDNLETSLEDTARALANVLNDRPSLFSRKLVDIVREEGLNAHVLNTPIKLDGNIDDWAGYLEQAGDYAEKHILKNSGTYSPNSLSFKHILGKYHNHLYALFIVHDDKIVYRSAASLHLDRSDHLQIVMQEPNRQFYRYIIAPQAPGWVSAYKVSTRDSYLQTQPETRIQGMWQETTTGYILELRIPLSKIGDRLGFAIADVDDPSHQIKTVIGTSAIQNLETVGKVFIPSPEIERIIRSLSDTPGRRVWVLDKQRRVLATSGELQREITHHPLNALYSLLLPPVSEDFKDDLARASRLEGEEVNSALEGKARTRWRSTLDGQAVIVSAAHPVWNQHQVIGAVVVEETSNRIQSVQRQAIANLFNKTLIVFSIITLLLLAFATRLSVRLRSLRNQAEKAIDINGRVTTTKIGFFSKDEIGDLSRSFSLILEKLSQYNTYLEGMASRLSHELRTPIAVVRSSLENLEQEFEQTGTSGESHIYIERAKQGIARLNTIITRLSEATRLEQALQTVEREVFDLTELVSSCVEGYRLAYPEQNFQAEISSTPLTLEGAPDLIAQMLDKLISNAVDFSEPQIPIKVKLFSEGKQAHLDILNRGQTLPAEMPERLFESMVSLRPQSMGKKEPHLGLGLYMVRLIVGYHGGQVRADNNPEGTGALFTVLLPIRSTEMVLAN</sequence>
<dbReference type="KEGG" id="tig:THII_2407"/>
<dbReference type="InterPro" id="IPR050980">
    <property type="entry name" value="2C_sensor_his_kinase"/>
</dbReference>
<evidence type="ECO:0000256" key="6">
    <source>
        <dbReference type="ARBA" id="ARBA00022679"/>
    </source>
</evidence>
<evidence type="ECO:0000313" key="12">
    <source>
        <dbReference type="EMBL" id="BAP56704.1"/>
    </source>
</evidence>
<dbReference type="OrthoDB" id="6735159at2"/>
<dbReference type="InterPro" id="IPR003660">
    <property type="entry name" value="HAMP_dom"/>
</dbReference>
<dbReference type="STRING" id="40754.THII_2407"/>
<keyword evidence="9" id="KW-0067">ATP-binding</keyword>
<keyword evidence="4" id="KW-1003">Cell membrane</keyword>
<evidence type="ECO:0000256" key="4">
    <source>
        <dbReference type="ARBA" id="ARBA00022475"/>
    </source>
</evidence>
<dbReference type="PANTHER" id="PTHR44936">
    <property type="entry name" value="SENSOR PROTEIN CREC"/>
    <property type="match status" value="1"/>
</dbReference>
<dbReference type="SUPFAM" id="SSF49344">
    <property type="entry name" value="CBD9-like"/>
    <property type="match status" value="1"/>
</dbReference>
<keyword evidence="13" id="KW-1185">Reference proteome</keyword>
<reference evidence="12 13" key="1">
    <citation type="journal article" date="2014" name="ISME J.">
        <title>Ecophysiology of Thioploca ingrica as revealed by the complete genome sequence supplemented with proteomic evidence.</title>
        <authorList>
            <person name="Kojima H."/>
            <person name="Ogura Y."/>
            <person name="Yamamoto N."/>
            <person name="Togashi T."/>
            <person name="Mori H."/>
            <person name="Watanabe T."/>
            <person name="Nemoto F."/>
            <person name="Kurokawa K."/>
            <person name="Hayashi T."/>
            <person name="Fukui M."/>
        </authorList>
    </citation>
    <scope>NUCLEOTIDE SEQUENCE [LARGE SCALE GENOMIC DNA]</scope>
</reference>
<evidence type="ECO:0000256" key="5">
    <source>
        <dbReference type="ARBA" id="ARBA00022553"/>
    </source>
</evidence>
<dbReference type="Pfam" id="PF02518">
    <property type="entry name" value="HATPase_c"/>
    <property type="match status" value="1"/>
</dbReference>
<evidence type="ECO:0000256" key="3">
    <source>
        <dbReference type="ARBA" id="ARBA00012438"/>
    </source>
</evidence>
<organism evidence="12 13">
    <name type="scientific">Thioploca ingrica</name>
    <dbReference type="NCBI Taxonomy" id="40754"/>
    <lineage>
        <taxon>Bacteria</taxon>
        <taxon>Pseudomonadati</taxon>
        <taxon>Pseudomonadota</taxon>
        <taxon>Gammaproteobacteria</taxon>
        <taxon>Thiotrichales</taxon>
        <taxon>Thiotrichaceae</taxon>
        <taxon>Thioploca</taxon>
    </lineage>
</organism>
<dbReference type="SMART" id="SM00387">
    <property type="entry name" value="HATPase_c"/>
    <property type="match status" value="1"/>
</dbReference>
<proteinExistence type="predicted"/>
<dbReference type="PANTHER" id="PTHR44936:SF10">
    <property type="entry name" value="SENSOR PROTEIN RSTB"/>
    <property type="match status" value="1"/>
</dbReference>
<evidence type="ECO:0000256" key="7">
    <source>
        <dbReference type="ARBA" id="ARBA00022741"/>
    </source>
</evidence>
<dbReference type="HOGENOM" id="CLU_382958_0_0_6"/>
<comment type="subcellular location">
    <subcellularLocation>
        <location evidence="2">Cell membrane</location>
        <topology evidence="2">Multi-pass membrane protein</topology>
    </subcellularLocation>
</comment>
<dbReference type="Gene3D" id="6.10.340.10">
    <property type="match status" value="1"/>
</dbReference>
<evidence type="ECO:0000256" key="9">
    <source>
        <dbReference type="ARBA" id="ARBA00022840"/>
    </source>
</evidence>
<dbReference type="GO" id="GO:0005886">
    <property type="term" value="C:plasma membrane"/>
    <property type="evidence" value="ECO:0007669"/>
    <property type="project" value="UniProtKB-SubCell"/>
</dbReference>
<feature type="domain" description="HAMP" evidence="11">
    <location>
        <begin position="415"/>
        <end position="470"/>
    </location>
</feature>
<keyword evidence="8 12" id="KW-0418">Kinase</keyword>
<dbReference type="SUPFAM" id="SSF55874">
    <property type="entry name" value="ATPase domain of HSP90 chaperone/DNA topoisomerase II/histidine kinase"/>
    <property type="match status" value="1"/>
</dbReference>
<dbReference type="Gene3D" id="1.10.287.130">
    <property type="match status" value="1"/>
</dbReference>
<dbReference type="GO" id="GO:0005524">
    <property type="term" value="F:ATP binding"/>
    <property type="evidence" value="ECO:0007669"/>
    <property type="project" value="UniProtKB-KW"/>
</dbReference>
<dbReference type="GO" id="GO:0000155">
    <property type="term" value="F:phosphorelay sensor kinase activity"/>
    <property type="evidence" value="ECO:0007669"/>
    <property type="project" value="InterPro"/>
</dbReference>
<dbReference type="CDD" id="cd00075">
    <property type="entry name" value="HATPase"/>
    <property type="match status" value="1"/>
</dbReference>
<name>A0A090AHF5_9GAMM</name>
<dbReference type="CDD" id="cd09622">
    <property type="entry name" value="CBM9_like_HisKa"/>
    <property type="match status" value="1"/>
</dbReference>
<evidence type="ECO:0000259" key="10">
    <source>
        <dbReference type="PROSITE" id="PS50109"/>
    </source>
</evidence>
<dbReference type="Pfam" id="PF00512">
    <property type="entry name" value="HisKA"/>
    <property type="match status" value="1"/>
</dbReference>
<evidence type="ECO:0000259" key="11">
    <source>
        <dbReference type="PROSITE" id="PS50885"/>
    </source>
</evidence>
<dbReference type="SUPFAM" id="SSF47384">
    <property type="entry name" value="Homodimeric domain of signal transducing histidine kinase"/>
    <property type="match status" value="1"/>
</dbReference>
<feature type="domain" description="Histidine kinase" evidence="10">
    <location>
        <begin position="478"/>
        <end position="698"/>
    </location>
</feature>
<dbReference type="Proteomes" id="UP000031623">
    <property type="component" value="Chromosome"/>
</dbReference>
<evidence type="ECO:0000256" key="1">
    <source>
        <dbReference type="ARBA" id="ARBA00000085"/>
    </source>
</evidence>
<evidence type="ECO:0000256" key="8">
    <source>
        <dbReference type="ARBA" id="ARBA00022777"/>
    </source>
</evidence>
<dbReference type="EMBL" id="AP014633">
    <property type="protein sequence ID" value="BAP56704.1"/>
    <property type="molecule type" value="Genomic_DNA"/>
</dbReference>
<dbReference type="InterPro" id="IPR022510">
    <property type="entry name" value="Sortase_His-kinase"/>
</dbReference>
<evidence type="ECO:0000313" key="13">
    <source>
        <dbReference type="Proteomes" id="UP000031623"/>
    </source>
</evidence>
<keyword evidence="6" id="KW-0808">Transferase</keyword>
<dbReference type="CDD" id="cd00082">
    <property type="entry name" value="HisKA"/>
    <property type="match status" value="1"/>
</dbReference>
<dbReference type="InterPro" id="IPR010502">
    <property type="entry name" value="Carb-bd_dom_fam9"/>
</dbReference>
<dbReference type="GO" id="GO:0004553">
    <property type="term" value="F:hydrolase activity, hydrolyzing O-glycosyl compounds"/>
    <property type="evidence" value="ECO:0007669"/>
    <property type="project" value="InterPro"/>
</dbReference>